<evidence type="ECO:0000256" key="11">
    <source>
        <dbReference type="ARBA" id="ARBA00023136"/>
    </source>
</evidence>
<evidence type="ECO:0000256" key="5">
    <source>
        <dbReference type="ARBA" id="ARBA00022676"/>
    </source>
</evidence>
<name>A0A4Y7NKT6_9CRUS</name>
<gene>
    <name evidence="15" type="primary">EOG090X0BIY</name>
</gene>
<keyword evidence="6" id="KW-0808">Transferase</keyword>
<evidence type="ECO:0000256" key="2">
    <source>
        <dbReference type="ARBA" id="ARBA00004922"/>
    </source>
</evidence>
<sequence length="317" mass="35963">MIVLLVAFPLGAIAVVLVAAYLSQTNFKLIRYEKEKYFLDMKTKERLPFPTIYDAPAVHLSVIVPAYNEEKRLPCMLDECLEYLEEVAALDSDKSYEVIIVDDGSKDDTTKVALKYSEKYGCEKVRVLTLEKNRGKGGAVRLGMLSSRGKQLLFADADGATTFKEIKKLQNALSDLTEGQSDEEALGLVCGSRAHLEEEAIASRSIFRTILMKGFHILVWLLAARSIRDTQCGFKLMTRTTARMCFSNLHVERWAFDVELIYIAEYLRIPTAEIAVKWTEIEGSKIVPVLSWLQMGKDLLVIWFYHTTGIWKIKKQC</sequence>
<comment type="catalytic activity">
    <reaction evidence="12">
        <text>a di-trans,poly-cis-dolichyl phosphate + UDP-alpha-D-glucose = a di-trans,poly-cis-dolichyl beta-D-glucosyl phosphate + UDP</text>
        <dbReference type="Rhea" id="RHEA:15401"/>
        <dbReference type="Rhea" id="RHEA-COMP:19498"/>
        <dbReference type="Rhea" id="RHEA-COMP:19502"/>
        <dbReference type="ChEBI" id="CHEBI:57525"/>
        <dbReference type="ChEBI" id="CHEBI:57683"/>
        <dbReference type="ChEBI" id="CHEBI:58223"/>
        <dbReference type="ChEBI" id="CHEBI:58885"/>
        <dbReference type="EC" id="2.4.1.117"/>
    </reaction>
    <physiologicalReaction direction="left-to-right" evidence="12">
        <dbReference type="Rhea" id="RHEA:15402"/>
    </physiologicalReaction>
</comment>
<evidence type="ECO:0000313" key="15">
    <source>
        <dbReference type="EMBL" id="SVE93204.1"/>
    </source>
</evidence>
<evidence type="ECO:0000256" key="13">
    <source>
        <dbReference type="ARBA" id="ARBA00070518"/>
    </source>
</evidence>
<dbReference type="InterPro" id="IPR001173">
    <property type="entry name" value="Glyco_trans_2-like"/>
</dbReference>
<dbReference type="SUPFAM" id="SSF53448">
    <property type="entry name" value="Nucleotide-diphospho-sugar transferases"/>
    <property type="match status" value="1"/>
</dbReference>
<protein>
    <recommendedName>
        <fullName evidence="13">Dolichyl-phosphate beta-glucosyltransferase</fullName>
        <ecNumber evidence="4">2.4.1.117</ecNumber>
    </recommendedName>
</protein>
<feature type="domain" description="Glycosyltransferase 2-like" evidence="14">
    <location>
        <begin position="61"/>
        <end position="175"/>
    </location>
</feature>
<comment type="subcellular location">
    <subcellularLocation>
        <location evidence="1">Endoplasmic reticulum membrane</location>
        <topology evidence="1">Single-pass membrane protein</topology>
    </subcellularLocation>
</comment>
<dbReference type="GO" id="GO:0004581">
    <property type="term" value="F:dolichyl-phosphate beta-glucosyltransferase activity"/>
    <property type="evidence" value="ECO:0007669"/>
    <property type="project" value="UniProtKB-EC"/>
</dbReference>
<reference evidence="15" key="1">
    <citation type="submission" date="2018-08" db="EMBL/GenBank/DDBJ databases">
        <authorList>
            <person name="Cornetti L."/>
        </authorList>
    </citation>
    <scope>NUCLEOTIDE SEQUENCE</scope>
    <source>
        <strain evidence="15">DE-FRO-2-1</strain>
    </source>
</reference>
<comment type="similarity">
    <text evidence="3">Belongs to the glycosyltransferase 2 family.</text>
</comment>
<evidence type="ECO:0000256" key="4">
    <source>
        <dbReference type="ARBA" id="ARBA00012583"/>
    </source>
</evidence>
<dbReference type="InterPro" id="IPR029044">
    <property type="entry name" value="Nucleotide-diphossugar_trans"/>
</dbReference>
<evidence type="ECO:0000256" key="12">
    <source>
        <dbReference type="ARBA" id="ARBA00045097"/>
    </source>
</evidence>
<evidence type="ECO:0000256" key="7">
    <source>
        <dbReference type="ARBA" id="ARBA00022692"/>
    </source>
</evidence>
<dbReference type="GO" id="GO:0006487">
    <property type="term" value="P:protein N-linked glycosylation"/>
    <property type="evidence" value="ECO:0007669"/>
    <property type="project" value="TreeGrafter"/>
</dbReference>
<dbReference type="PANTHER" id="PTHR10859:SF91">
    <property type="entry name" value="DOLICHYL-PHOSPHATE BETA-GLUCOSYLTRANSFERASE"/>
    <property type="match status" value="1"/>
</dbReference>
<dbReference type="Pfam" id="PF00535">
    <property type="entry name" value="Glycos_transf_2"/>
    <property type="match status" value="1"/>
</dbReference>
<keyword evidence="7" id="KW-0812">Transmembrane</keyword>
<evidence type="ECO:0000259" key="14">
    <source>
        <dbReference type="Pfam" id="PF00535"/>
    </source>
</evidence>
<evidence type="ECO:0000256" key="9">
    <source>
        <dbReference type="ARBA" id="ARBA00022968"/>
    </source>
</evidence>
<organism evidence="15">
    <name type="scientific">Moina brachiata</name>
    <dbReference type="NCBI Taxonomy" id="675436"/>
    <lineage>
        <taxon>Eukaryota</taxon>
        <taxon>Metazoa</taxon>
        <taxon>Ecdysozoa</taxon>
        <taxon>Arthropoda</taxon>
        <taxon>Crustacea</taxon>
        <taxon>Branchiopoda</taxon>
        <taxon>Diplostraca</taxon>
        <taxon>Cladocera</taxon>
        <taxon>Anomopoda</taxon>
        <taxon>Moinidae</taxon>
        <taxon>Moina</taxon>
    </lineage>
</organism>
<evidence type="ECO:0000256" key="6">
    <source>
        <dbReference type="ARBA" id="ARBA00022679"/>
    </source>
</evidence>
<dbReference type="AlphaFoldDB" id="A0A4Y7NKT6"/>
<evidence type="ECO:0000256" key="8">
    <source>
        <dbReference type="ARBA" id="ARBA00022824"/>
    </source>
</evidence>
<keyword evidence="11" id="KW-0472">Membrane</keyword>
<dbReference type="PANTHER" id="PTHR10859">
    <property type="entry name" value="GLYCOSYL TRANSFERASE"/>
    <property type="match status" value="1"/>
</dbReference>
<dbReference type="GO" id="GO:0005789">
    <property type="term" value="C:endoplasmic reticulum membrane"/>
    <property type="evidence" value="ECO:0007669"/>
    <property type="project" value="UniProtKB-SubCell"/>
</dbReference>
<dbReference type="Gene3D" id="3.90.550.10">
    <property type="entry name" value="Spore Coat Polysaccharide Biosynthesis Protein SpsA, Chain A"/>
    <property type="match status" value="1"/>
</dbReference>
<dbReference type="EC" id="2.4.1.117" evidence="4"/>
<dbReference type="FunFam" id="3.90.550.10:FF:000068">
    <property type="entry name" value="ALG5, dolichyl-phosphate beta-glucosyltransferase"/>
    <property type="match status" value="1"/>
</dbReference>
<comment type="pathway">
    <text evidence="2">Protein modification; protein glycosylation.</text>
</comment>
<keyword evidence="10" id="KW-1133">Transmembrane helix</keyword>
<keyword evidence="5" id="KW-0328">Glycosyltransferase</keyword>
<dbReference type="CDD" id="cd04188">
    <property type="entry name" value="DPG_synthase"/>
    <property type="match status" value="1"/>
</dbReference>
<evidence type="ECO:0000256" key="3">
    <source>
        <dbReference type="ARBA" id="ARBA00006739"/>
    </source>
</evidence>
<keyword evidence="8" id="KW-0256">Endoplasmic reticulum</keyword>
<evidence type="ECO:0000256" key="10">
    <source>
        <dbReference type="ARBA" id="ARBA00022989"/>
    </source>
</evidence>
<dbReference type="EMBL" id="LR023585">
    <property type="protein sequence ID" value="SVE93204.1"/>
    <property type="molecule type" value="mRNA"/>
</dbReference>
<proteinExistence type="evidence at transcript level"/>
<evidence type="ECO:0000256" key="1">
    <source>
        <dbReference type="ARBA" id="ARBA00004389"/>
    </source>
</evidence>
<accession>A0A4Y7NKT6</accession>
<keyword evidence="9" id="KW-0735">Signal-anchor</keyword>
<dbReference type="InterPro" id="IPR035518">
    <property type="entry name" value="DPG_synthase"/>
</dbReference>